<accession>A0A8H6A041</accession>
<proteinExistence type="predicted"/>
<keyword evidence="2" id="KW-1185">Reference proteome</keyword>
<evidence type="ECO:0000313" key="1">
    <source>
        <dbReference type="EMBL" id="KAF5857599.1"/>
    </source>
</evidence>
<organism evidence="1 2">
    <name type="scientific">Petromyces alliaceus</name>
    <name type="common">Aspergillus alliaceus</name>
    <dbReference type="NCBI Taxonomy" id="209559"/>
    <lineage>
        <taxon>Eukaryota</taxon>
        <taxon>Fungi</taxon>
        <taxon>Dikarya</taxon>
        <taxon>Ascomycota</taxon>
        <taxon>Pezizomycotina</taxon>
        <taxon>Eurotiomycetes</taxon>
        <taxon>Eurotiomycetidae</taxon>
        <taxon>Eurotiales</taxon>
        <taxon>Aspergillaceae</taxon>
        <taxon>Aspergillus</taxon>
        <taxon>Aspergillus subgen. Circumdati</taxon>
    </lineage>
</organism>
<dbReference type="Proteomes" id="UP000541154">
    <property type="component" value="Unassembled WGS sequence"/>
</dbReference>
<name>A0A8H6A041_PETAA</name>
<dbReference type="EMBL" id="SPNV01000248">
    <property type="protein sequence ID" value="KAF5857599.1"/>
    <property type="molecule type" value="Genomic_DNA"/>
</dbReference>
<evidence type="ECO:0000313" key="2">
    <source>
        <dbReference type="Proteomes" id="UP000541154"/>
    </source>
</evidence>
<comment type="caution">
    <text evidence="1">The sequence shown here is derived from an EMBL/GenBank/DDBJ whole genome shotgun (WGS) entry which is preliminary data.</text>
</comment>
<reference evidence="1 2" key="1">
    <citation type="submission" date="2019-04" db="EMBL/GenBank/DDBJ databases">
        <title>Aspergillus burnettii sp. nov., novel species from soil in southeast Queensland.</title>
        <authorList>
            <person name="Gilchrist C.L.M."/>
            <person name="Pitt J.I."/>
            <person name="Lange L."/>
            <person name="Lacey H.J."/>
            <person name="Vuong D."/>
            <person name="Midgley D.J."/>
            <person name="Greenfield P."/>
            <person name="Bradbury M."/>
            <person name="Lacey E."/>
            <person name="Busk P.K."/>
            <person name="Pilgaard B."/>
            <person name="Chooi Y.H."/>
            <person name="Piggott A.M."/>
        </authorList>
    </citation>
    <scope>NUCLEOTIDE SEQUENCE [LARGE SCALE GENOMIC DNA]</scope>
    <source>
        <strain evidence="1 2">FRR 5400</strain>
    </source>
</reference>
<sequence>MSTWSTQAQSRGSNSATDRTVVDYLSPNLRNALVDEYANEKQPSDGEVYRKICQYQHEHNARFQKRWWSRLSENKAKRLRQLTSSKDNVDLCAAFDALLAIPGLWNGMSLGFLNKEIIHYLKHIETFWGTLVNFDCVQMAKIDLQTVDTLQLRAPKASKVDETTVEGLILSGEVFPEFSRLERTAIWERLQHSQACEGVIPSLFTFFQDISYLIVCADAVKRLVVLHKKHPTIQSAFVHSFRPDRANEGCLIQTSETNSRRQQGSSEDQREIGYRQVWMYAMRNYPEMAKDVQSLKVKAKPTRAKADERIVYDMAALARDLGFRSKQIEAILKQSPDRQIARAALLKARKPDRYHYDKEVFESLVNQISQCFSHAAPNQGQPAAGLITGRVVKLKDRCGIPPEQIQQLDRPHLFVD</sequence>
<gene>
    <name evidence="1" type="ORF">ETB97_005528</name>
</gene>
<dbReference type="AlphaFoldDB" id="A0A8H6A041"/>
<dbReference type="InterPro" id="IPR022198">
    <property type="entry name" value="DUF3723"/>
</dbReference>
<dbReference type="Pfam" id="PF12520">
    <property type="entry name" value="DUF3723"/>
    <property type="match status" value="1"/>
</dbReference>
<protein>
    <submittedName>
        <fullName evidence="1">Uncharacterized protein</fullName>
    </submittedName>
</protein>